<accession>A0A9N9B231</accession>
<proteinExistence type="predicted"/>
<keyword evidence="3" id="KW-1185">Reference proteome</keyword>
<name>A0A9N9B231_9GLOM</name>
<protein>
    <submittedName>
        <fullName evidence="2">3661_t:CDS:1</fullName>
    </submittedName>
</protein>
<evidence type="ECO:0000313" key="2">
    <source>
        <dbReference type="EMBL" id="CAG8550725.1"/>
    </source>
</evidence>
<sequence length="130" mass="15477">MFASYYNPVESEYLSEKCSQTSNFKFAPQNNSSCSSRSHHRSESYYNSCSIFNLVSKLSDIEQKRKKAEFELEQREKLRMKQEQIHKLCAEKEKKLRERAKQQSLQKQEQNRDALRKFYELQIVVALIVV</sequence>
<gene>
    <name evidence="2" type="ORF">DEBURN_LOCUS7085</name>
</gene>
<dbReference type="OrthoDB" id="10437328at2759"/>
<dbReference type="EMBL" id="CAJVPK010000808">
    <property type="protein sequence ID" value="CAG8550725.1"/>
    <property type="molecule type" value="Genomic_DNA"/>
</dbReference>
<evidence type="ECO:0000256" key="1">
    <source>
        <dbReference type="SAM" id="Coils"/>
    </source>
</evidence>
<comment type="caution">
    <text evidence="2">The sequence shown here is derived from an EMBL/GenBank/DDBJ whole genome shotgun (WGS) entry which is preliminary data.</text>
</comment>
<feature type="coiled-coil region" evidence="1">
    <location>
        <begin position="58"/>
        <end position="117"/>
    </location>
</feature>
<keyword evidence="1" id="KW-0175">Coiled coil</keyword>
<dbReference type="AlphaFoldDB" id="A0A9N9B231"/>
<organism evidence="2 3">
    <name type="scientific">Diversispora eburnea</name>
    <dbReference type="NCBI Taxonomy" id="1213867"/>
    <lineage>
        <taxon>Eukaryota</taxon>
        <taxon>Fungi</taxon>
        <taxon>Fungi incertae sedis</taxon>
        <taxon>Mucoromycota</taxon>
        <taxon>Glomeromycotina</taxon>
        <taxon>Glomeromycetes</taxon>
        <taxon>Diversisporales</taxon>
        <taxon>Diversisporaceae</taxon>
        <taxon>Diversispora</taxon>
    </lineage>
</organism>
<evidence type="ECO:0000313" key="3">
    <source>
        <dbReference type="Proteomes" id="UP000789706"/>
    </source>
</evidence>
<reference evidence="2" key="1">
    <citation type="submission" date="2021-06" db="EMBL/GenBank/DDBJ databases">
        <authorList>
            <person name="Kallberg Y."/>
            <person name="Tangrot J."/>
            <person name="Rosling A."/>
        </authorList>
    </citation>
    <scope>NUCLEOTIDE SEQUENCE</scope>
    <source>
        <strain evidence="2">AZ414A</strain>
    </source>
</reference>
<dbReference type="Proteomes" id="UP000789706">
    <property type="component" value="Unassembled WGS sequence"/>
</dbReference>